<dbReference type="GO" id="GO:0071028">
    <property type="term" value="P:nuclear mRNA surveillance"/>
    <property type="evidence" value="ECO:0007669"/>
    <property type="project" value="TreeGrafter"/>
</dbReference>
<dbReference type="GO" id="GO:0000176">
    <property type="term" value="C:nuclear exosome (RNase complex)"/>
    <property type="evidence" value="ECO:0007669"/>
    <property type="project" value="TreeGrafter"/>
</dbReference>
<dbReference type="SUPFAM" id="SSF54211">
    <property type="entry name" value="Ribosomal protein S5 domain 2-like"/>
    <property type="match status" value="1"/>
</dbReference>
<dbReference type="GO" id="GO:0003723">
    <property type="term" value="F:RNA binding"/>
    <property type="evidence" value="ECO:0007669"/>
    <property type="project" value="TreeGrafter"/>
</dbReference>
<name>A0A9P6GXW4_9MICR</name>
<dbReference type="Gene3D" id="3.30.230.70">
    <property type="entry name" value="GHMP Kinase, N-terminal domain"/>
    <property type="match status" value="1"/>
</dbReference>
<dbReference type="SUPFAM" id="SSF55666">
    <property type="entry name" value="Ribonuclease PH domain 2-like"/>
    <property type="match status" value="1"/>
</dbReference>
<gene>
    <name evidence="3" type="primary">EXOSC4</name>
    <name evidence="3" type="ORF">NGRA_1966</name>
</gene>
<dbReference type="Pfam" id="PF01138">
    <property type="entry name" value="RNase_PH"/>
    <property type="match status" value="1"/>
</dbReference>
<sequence length="209" mass="23918">MLEFREDGRTEEQIRRIEIEHGKLNNNGYIMYRQGNSCVRAVCNGPREGNRILFHVRFSKTARQEPISEKRLYDYEDVLQKIFSEIILAENQLDIDIDVIQEDGSLVSAMVNCIYMCLCYSSVPLLDSICSVTLSENFVDLSSSEEGGRNAAVVLVYLINKKQFLYVRSAGRISKDRLEKLLERGTVATEEIFSTLKTYLLNISAIKKD</sequence>
<dbReference type="InterPro" id="IPR036345">
    <property type="entry name" value="ExoRNase_PH_dom2_sf"/>
</dbReference>
<dbReference type="InterPro" id="IPR027408">
    <property type="entry name" value="PNPase/RNase_PH_dom_sf"/>
</dbReference>
<comment type="caution">
    <text evidence="3">The sequence shown here is derived from an EMBL/GenBank/DDBJ whole genome shotgun (WGS) entry which is preliminary data.</text>
</comment>
<dbReference type="GO" id="GO:0016075">
    <property type="term" value="P:rRNA catabolic process"/>
    <property type="evidence" value="ECO:0007669"/>
    <property type="project" value="TreeGrafter"/>
</dbReference>
<dbReference type="EMBL" id="SBJO01000160">
    <property type="protein sequence ID" value="KAF9762491.1"/>
    <property type="molecule type" value="Genomic_DNA"/>
</dbReference>
<dbReference type="GO" id="GO:0000177">
    <property type="term" value="C:cytoplasmic exosome (RNase complex)"/>
    <property type="evidence" value="ECO:0007669"/>
    <property type="project" value="TreeGrafter"/>
</dbReference>
<evidence type="ECO:0000256" key="1">
    <source>
        <dbReference type="ARBA" id="ARBA00006678"/>
    </source>
</evidence>
<protein>
    <submittedName>
        <fullName evidence="3">Exosome complex component RRP41</fullName>
    </submittedName>
</protein>
<dbReference type="GO" id="GO:0005730">
    <property type="term" value="C:nucleolus"/>
    <property type="evidence" value="ECO:0007669"/>
    <property type="project" value="TreeGrafter"/>
</dbReference>
<reference evidence="3 4" key="1">
    <citation type="journal article" date="2020" name="Genome Biol. Evol.">
        <title>Comparative genomics of strictly vertically transmitted, feminizing microsporidia endosymbionts of amphipod crustaceans.</title>
        <authorList>
            <person name="Cormier A."/>
            <person name="Chebbi M.A."/>
            <person name="Giraud I."/>
            <person name="Wattier R."/>
            <person name="Teixeira M."/>
            <person name="Gilbert C."/>
            <person name="Rigaud T."/>
            <person name="Cordaux R."/>
        </authorList>
    </citation>
    <scope>NUCLEOTIDE SEQUENCE [LARGE SCALE GENOMIC DNA]</scope>
    <source>
        <strain evidence="3 4">Ou3-Ou53</strain>
    </source>
</reference>
<organism evidence="3 4">
    <name type="scientific">Nosema granulosis</name>
    <dbReference type="NCBI Taxonomy" id="83296"/>
    <lineage>
        <taxon>Eukaryota</taxon>
        <taxon>Fungi</taxon>
        <taxon>Fungi incertae sedis</taxon>
        <taxon>Microsporidia</taxon>
        <taxon>Nosematidae</taxon>
        <taxon>Nosema</taxon>
    </lineage>
</organism>
<dbReference type="InterPro" id="IPR020568">
    <property type="entry name" value="Ribosomal_Su5_D2-typ_SF"/>
</dbReference>
<dbReference type="InterPro" id="IPR001247">
    <property type="entry name" value="ExoRNase_PH_dom1"/>
</dbReference>
<comment type="similarity">
    <text evidence="1">Belongs to the RNase PH family.</text>
</comment>
<dbReference type="InterPro" id="IPR050080">
    <property type="entry name" value="RNase_PH"/>
</dbReference>
<dbReference type="GO" id="GO:0071051">
    <property type="term" value="P:poly(A)-dependent snoRNA 3'-end processing"/>
    <property type="evidence" value="ECO:0007669"/>
    <property type="project" value="TreeGrafter"/>
</dbReference>
<dbReference type="OrthoDB" id="437922at2759"/>
<proteinExistence type="inferred from homology"/>
<dbReference type="AlphaFoldDB" id="A0A9P6GXW4"/>
<evidence type="ECO:0000313" key="3">
    <source>
        <dbReference type="EMBL" id="KAF9762491.1"/>
    </source>
</evidence>
<feature type="domain" description="Exoribonuclease phosphorolytic" evidence="2">
    <location>
        <begin position="13"/>
        <end position="124"/>
    </location>
</feature>
<dbReference type="PANTHER" id="PTHR11953">
    <property type="entry name" value="EXOSOME COMPLEX COMPONENT"/>
    <property type="match status" value="1"/>
</dbReference>
<evidence type="ECO:0000259" key="2">
    <source>
        <dbReference type="Pfam" id="PF01138"/>
    </source>
</evidence>
<keyword evidence="4" id="KW-1185">Reference proteome</keyword>
<dbReference type="GO" id="GO:0034475">
    <property type="term" value="P:U4 snRNA 3'-end processing"/>
    <property type="evidence" value="ECO:0007669"/>
    <property type="project" value="TreeGrafter"/>
</dbReference>
<evidence type="ECO:0000313" key="4">
    <source>
        <dbReference type="Proteomes" id="UP000740883"/>
    </source>
</evidence>
<dbReference type="Proteomes" id="UP000740883">
    <property type="component" value="Unassembled WGS sequence"/>
</dbReference>
<accession>A0A9P6GXW4</accession>
<dbReference type="PANTHER" id="PTHR11953:SF0">
    <property type="entry name" value="EXOSOME COMPLEX COMPONENT RRP41"/>
    <property type="match status" value="1"/>
</dbReference>